<comment type="function">
    <text evidence="5">Non-catalytic subunit of the queuine tRNA-ribosyltransferase (TGT) that catalyzes the base-exchange of a guanine (G) residue with queuine (Q) at position 34 (anticodon wobble position) in tRNAs with GU(N) anticodons (tRNA-Asp, -Asn, -His and -Tyr), resulting in the hypermodified nucleoside queuosine (7-(((4,5-cis-dihydroxy-2-cyclopenten-1-yl)amino)methyl)-7-deazaguanosine).</text>
</comment>
<evidence type="ECO:0000256" key="1">
    <source>
        <dbReference type="ARBA" id="ARBA00022490"/>
    </source>
</evidence>
<dbReference type="EMBL" id="JAIFTL010000336">
    <property type="protein sequence ID" value="KAG9320046.1"/>
    <property type="molecule type" value="Genomic_DNA"/>
</dbReference>
<organism evidence="8 9">
    <name type="scientific">Mortierella alpina</name>
    <name type="common">Oleaginous fungus</name>
    <name type="synonym">Mortierella renispora</name>
    <dbReference type="NCBI Taxonomy" id="64518"/>
    <lineage>
        <taxon>Eukaryota</taxon>
        <taxon>Fungi</taxon>
        <taxon>Fungi incertae sedis</taxon>
        <taxon>Mucoromycota</taxon>
        <taxon>Mortierellomycotina</taxon>
        <taxon>Mortierellomycetes</taxon>
        <taxon>Mortierellales</taxon>
        <taxon>Mortierellaceae</taxon>
        <taxon>Mortierella</taxon>
    </lineage>
</organism>
<feature type="binding site" evidence="5">
    <location>
        <position position="457"/>
    </location>
    <ligand>
        <name>Zn(2+)</name>
        <dbReference type="ChEBI" id="CHEBI:29105"/>
    </ligand>
</feature>
<evidence type="ECO:0000313" key="8">
    <source>
        <dbReference type="EMBL" id="KAG9320046.1"/>
    </source>
</evidence>
<comment type="caution">
    <text evidence="8">The sequence shown here is derived from an EMBL/GenBank/DDBJ whole genome shotgun (WGS) entry which is preliminary data.</text>
</comment>
<gene>
    <name evidence="8" type="ORF">KVV02_000691</name>
</gene>
<dbReference type="InterPro" id="IPR002616">
    <property type="entry name" value="tRNA_ribo_trans-like"/>
</dbReference>
<dbReference type="Proteomes" id="UP000717515">
    <property type="component" value="Unassembled WGS sequence"/>
</dbReference>
<proteinExistence type="inferred from homology"/>
<dbReference type="AlphaFoldDB" id="A0A9P8CVJ6"/>
<keyword evidence="2 5" id="KW-0819">tRNA processing</keyword>
<dbReference type="SUPFAM" id="SSF51713">
    <property type="entry name" value="tRNA-guanine transglycosylase"/>
    <property type="match status" value="2"/>
</dbReference>
<feature type="domain" description="tRNA-guanine(15) transglycosylase-like" evidence="7">
    <location>
        <begin position="41"/>
        <end position="229"/>
    </location>
</feature>
<dbReference type="GO" id="GO:0046872">
    <property type="term" value="F:metal ion binding"/>
    <property type="evidence" value="ECO:0007669"/>
    <property type="project" value="UniProtKB-KW"/>
</dbReference>
<reference evidence="8" key="1">
    <citation type="submission" date="2021-07" db="EMBL/GenBank/DDBJ databases">
        <title>Draft genome of Mortierella alpina, strain LL118, isolated from an aspen leaf litter sample.</title>
        <authorList>
            <person name="Yang S."/>
            <person name="Vinatzer B.A."/>
        </authorList>
    </citation>
    <scope>NUCLEOTIDE SEQUENCE</scope>
    <source>
        <strain evidence="8">LL118</strain>
    </source>
</reference>
<keyword evidence="4 5" id="KW-0862">Zinc</keyword>
<evidence type="ECO:0000256" key="6">
    <source>
        <dbReference type="SAM" id="MobiDB-lite"/>
    </source>
</evidence>
<name>A0A9P8CVJ6_MORAP</name>
<feature type="binding site" evidence="5">
    <location>
        <position position="459"/>
    </location>
    <ligand>
        <name>Zn(2+)</name>
        <dbReference type="ChEBI" id="CHEBI:29105"/>
    </ligand>
</feature>
<evidence type="ECO:0000256" key="3">
    <source>
        <dbReference type="ARBA" id="ARBA00022723"/>
    </source>
</evidence>
<dbReference type="GO" id="GO:0008479">
    <property type="term" value="F:tRNA-guanosine(34) queuine transglycosylase activity"/>
    <property type="evidence" value="ECO:0007669"/>
    <property type="project" value="UniProtKB-UniRule"/>
</dbReference>
<comment type="subunit">
    <text evidence="5">Heterodimer of a catalytic subunit and an accessory subunit.</text>
</comment>
<accession>A0A9P8CVJ6</accession>
<comment type="subcellular location">
    <subcellularLocation>
        <location evidence="5">Cytoplasm</location>
    </subcellularLocation>
</comment>
<keyword evidence="3 5" id="KW-0479">Metal-binding</keyword>
<evidence type="ECO:0000256" key="4">
    <source>
        <dbReference type="ARBA" id="ARBA00022833"/>
    </source>
</evidence>
<keyword evidence="1 5" id="KW-0963">Cytoplasm</keyword>
<dbReference type="Pfam" id="PF01702">
    <property type="entry name" value="TGT"/>
    <property type="match status" value="2"/>
</dbReference>
<sequence length="596" mass="66349">MSTTFTFDLHPSGAGAGASAAAALRHGTVSIASPSDAQQGKKRVIETPGCFMFSTKGSVPHLTPDTMRLQDFGGINVSLEQLLHPDQPASFSKWPLTSPFNSGSKFTLAEYLHLQDLILMCDLRDYSSFSAFASPSDVAAGAGAAPSKLVGPNTDRYALLSTPKGVRQLTVDDYLQIVRQYRPDIMVAMADSIVEKPKNPEHKGPAEKRVRKSVERSLKWLDQILLEREGQDGRMEDRRMEEEKKRRRERKEKKRAAAAMMAEQQQQQAQQEGGAEQQQQASSKDTMSEVAESDDTPIAIVPRETEPWKEVAVFAHVLGSHIEAERITSAQETARREGVDGFMIDTSALTEMVDMDQILKLVQTSVEHLPSQKPRMVYGVQTPEDVLKAIALGVDLFDTSYPYHLTEDGKASLYCFGEDPSPESISAADKSSSRNNRWINLWDDEHGDQFVPILEGCECYACHSGGHTRAYINHLLKTHEMLATVLLMSHNMHQFNLFFKHVRESIKEGTFEKHSKTFHDMFGNEPKRTAEKHLAQLVVEAALTKRNQRLEGAEEAVVDAIGTGEKLVKKRPEVEGVEADKTEKKAKKEGDATQEQ</sequence>
<feature type="binding site" evidence="5">
    <location>
        <position position="462"/>
    </location>
    <ligand>
        <name>Zn(2+)</name>
        <dbReference type="ChEBI" id="CHEBI:29105"/>
    </ligand>
</feature>
<dbReference type="InterPro" id="IPR050852">
    <property type="entry name" value="Queuine_tRNA-ribosyltrfase"/>
</dbReference>
<feature type="compositionally biased region" description="Low complexity" evidence="6">
    <location>
        <begin position="257"/>
        <end position="281"/>
    </location>
</feature>
<dbReference type="GO" id="GO:0005737">
    <property type="term" value="C:cytoplasm"/>
    <property type="evidence" value="ECO:0007669"/>
    <property type="project" value="UniProtKB-SubCell"/>
</dbReference>
<feature type="binding site" evidence="5">
    <location>
        <position position="490"/>
    </location>
    <ligand>
        <name>Zn(2+)</name>
        <dbReference type="ChEBI" id="CHEBI:29105"/>
    </ligand>
</feature>
<evidence type="ECO:0000313" key="9">
    <source>
        <dbReference type="Proteomes" id="UP000717515"/>
    </source>
</evidence>
<feature type="region of interest" description="Disordered" evidence="6">
    <location>
        <begin position="232"/>
        <end position="298"/>
    </location>
</feature>
<dbReference type="GO" id="GO:0006400">
    <property type="term" value="P:tRNA modification"/>
    <property type="evidence" value="ECO:0007669"/>
    <property type="project" value="InterPro"/>
</dbReference>
<dbReference type="PANTHER" id="PTHR46064:SF1">
    <property type="entry name" value="QUEUINE TRNA-RIBOSYLTRANSFERASE ACCESSORY SUBUNIT 2"/>
    <property type="match status" value="1"/>
</dbReference>
<dbReference type="InterPro" id="IPR028592">
    <property type="entry name" value="QTRTD1"/>
</dbReference>
<dbReference type="Gene3D" id="3.20.20.105">
    <property type="entry name" value="Queuine tRNA-ribosyltransferase-like"/>
    <property type="match status" value="1"/>
</dbReference>
<dbReference type="InterPro" id="IPR036511">
    <property type="entry name" value="TGT-like_sf"/>
</dbReference>
<evidence type="ECO:0000259" key="7">
    <source>
        <dbReference type="Pfam" id="PF01702"/>
    </source>
</evidence>
<evidence type="ECO:0000256" key="5">
    <source>
        <dbReference type="HAMAP-Rule" id="MF_03043"/>
    </source>
</evidence>
<protein>
    <recommendedName>
        <fullName evidence="5">Queuine tRNA-ribosyltransferase accessory subunit 2</fullName>
    </recommendedName>
    <alternativeName>
        <fullName evidence="5">Queuine tRNA-ribosyltransferase domain-containing protein 1</fullName>
    </alternativeName>
</protein>
<comment type="cofactor">
    <cofactor evidence="5">
        <name>Zn(2+)</name>
        <dbReference type="ChEBI" id="CHEBI:29105"/>
    </cofactor>
    <text evidence="5">Binds 1 zinc ion per subunit.</text>
</comment>
<feature type="compositionally biased region" description="Basic residues" evidence="6">
    <location>
        <begin position="245"/>
        <end position="256"/>
    </location>
</feature>
<dbReference type="NCBIfam" id="TIGR00449">
    <property type="entry name" value="tgt_general"/>
    <property type="match status" value="1"/>
</dbReference>
<dbReference type="PANTHER" id="PTHR46064">
    <property type="entry name" value="QUEUINE TRNA-RIBOSYLTRANSFERASE ACCESSORY SUBUNIT 2"/>
    <property type="match status" value="1"/>
</dbReference>
<feature type="compositionally biased region" description="Basic and acidic residues" evidence="6">
    <location>
        <begin position="232"/>
        <end position="244"/>
    </location>
</feature>
<evidence type="ECO:0000256" key="2">
    <source>
        <dbReference type="ARBA" id="ARBA00022694"/>
    </source>
</evidence>
<comment type="similarity">
    <text evidence="5">Belongs to the queuine tRNA-ribosyltransferase family. QTRT2 subfamily.</text>
</comment>
<feature type="domain" description="tRNA-guanine(15) transglycosylase-like" evidence="7">
    <location>
        <begin position="306"/>
        <end position="520"/>
    </location>
</feature>
<dbReference type="HAMAP" id="MF_03043">
    <property type="entry name" value="QTRT2"/>
    <property type="match status" value="1"/>
</dbReference>
<feature type="region of interest" description="Disordered" evidence="6">
    <location>
        <begin position="569"/>
        <end position="596"/>
    </location>
</feature>